<comment type="subcellular location">
    <subcellularLocation>
        <location evidence="1">Golgi apparatus</location>
    </subcellularLocation>
</comment>
<evidence type="ECO:0000313" key="7">
    <source>
        <dbReference type="WBParaSite" id="maker-E.canG7_contigs_4505-snap-gene-0.12-mRNA-1"/>
    </source>
</evidence>
<dbReference type="Proteomes" id="UP000887562">
    <property type="component" value="Unplaced"/>
</dbReference>
<dbReference type="GO" id="GO:0031267">
    <property type="term" value="F:small GTPase binding"/>
    <property type="evidence" value="ECO:0007669"/>
    <property type="project" value="TreeGrafter"/>
</dbReference>
<dbReference type="GO" id="GO:0007030">
    <property type="term" value="P:Golgi organization"/>
    <property type="evidence" value="ECO:0007669"/>
    <property type="project" value="TreeGrafter"/>
</dbReference>
<organism evidence="6 7">
    <name type="scientific">Echinococcus canadensis</name>
    <dbReference type="NCBI Taxonomy" id="519352"/>
    <lineage>
        <taxon>Eukaryota</taxon>
        <taxon>Metazoa</taxon>
        <taxon>Spiralia</taxon>
        <taxon>Lophotrochozoa</taxon>
        <taxon>Platyhelminthes</taxon>
        <taxon>Cestoda</taxon>
        <taxon>Eucestoda</taxon>
        <taxon>Cyclophyllidea</taxon>
        <taxon>Taeniidae</taxon>
        <taxon>Echinococcus</taxon>
        <taxon>Echinococcus canadensis group</taxon>
    </lineage>
</organism>
<feature type="compositionally biased region" description="Polar residues" evidence="5">
    <location>
        <begin position="1185"/>
        <end position="1219"/>
    </location>
</feature>
<keyword evidence="3 4" id="KW-0175">Coiled coil</keyword>
<evidence type="ECO:0000256" key="4">
    <source>
        <dbReference type="SAM" id="Coils"/>
    </source>
</evidence>
<feature type="coiled-coil region" evidence="4">
    <location>
        <begin position="969"/>
        <end position="1084"/>
    </location>
</feature>
<keyword evidence="2" id="KW-0333">Golgi apparatus</keyword>
<evidence type="ECO:0000256" key="2">
    <source>
        <dbReference type="ARBA" id="ARBA00023034"/>
    </source>
</evidence>
<evidence type="ECO:0000313" key="6">
    <source>
        <dbReference type="Proteomes" id="UP000887562"/>
    </source>
</evidence>
<dbReference type="WBParaSite" id="maker-E.canG7_contigs_4505-snap-gene-0.12-mRNA-1">
    <property type="protein sequence ID" value="maker-E.canG7_contigs_4505-snap-gene-0.12-mRNA-1"/>
    <property type="gene ID" value="EcG7_06957"/>
</dbReference>
<dbReference type="PANTHER" id="PTHR18921:SF2">
    <property type="entry name" value="THYROID RECEPTOR-INTERACTING PROTEIN 11"/>
    <property type="match status" value="1"/>
</dbReference>
<feature type="region of interest" description="Disordered" evidence="5">
    <location>
        <begin position="1185"/>
        <end position="1250"/>
    </location>
</feature>
<proteinExistence type="predicted"/>
<reference evidence="7" key="1">
    <citation type="submission" date="2022-11" db="UniProtKB">
        <authorList>
            <consortium name="WormBaseParasite"/>
        </authorList>
    </citation>
    <scope>IDENTIFICATION</scope>
</reference>
<evidence type="ECO:0000256" key="5">
    <source>
        <dbReference type="SAM" id="MobiDB-lite"/>
    </source>
</evidence>
<name>A0A915EWE5_9CEST</name>
<dbReference type="GO" id="GO:0006888">
    <property type="term" value="P:endoplasmic reticulum to Golgi vesicle-mediated transport"/>
    <property type="evidence" value="ECO:0007669"/>
    <property type="project" value="TreeGrafter"/>
</dbReference>
<feature type="coiled-coil region" evidence="4">
    <location>
        <begin position="45"/>
        <end position="104"/>
    </location>
</feature>
<dbReference type="AlphaFoldDB" id="A0A915EWE5"/>
<accession>A0A915EWE5</accession>
<keyword evidence="6" id="KW-1185">Reference proteome</keyword>
<feature type="coiled-coil region" evidence="4">
    <location>
        <begin position="888"/>
        <end position="933"/>
    </location>
</feature>
<evidence type="ECO:0000256" key="1">
    <source>
        <dbReference type="ARBA" id="ARBA00004555"/>
    </source>
</evidence>
<dbReference type="GO" id="GO:0005794">
    <property type="term" value="C:Golgi apparatus"/>
    <property type="evidence" value="ECO:0007669"/>
    <property type="project" value="UniProtKB-SubCell"/>
</dbReference>
<sequence>MAWLESLKSSSAARLVSSAAREIFSESTSETEDPIADLRNSRSRIAELECLVGDYKSEIQSYRDEISELNLRIESLELQVIRSQKESDARLRGKEAQIQELIAEINLRRGEPEGECVPQRGSKSVSADRSVRALLATGEGFLRSDDVVVQHSEKSEVILLSELSNKCEEVEFTFYNVVFLSNPSHSMPYLFDYKGNANRASYGMHIIPLSSLRRQLEQCREEKCQEVITLQEANAALVAHLKERLCQLEELRSGRSFDILMESPSSIDTAVQMDTPPIEVLHDTGEAVDRVVNTAVPGGDNGVSDVDMDIDNVESVESRFFRIREALASAVSLLPPLESDRAAVVWPPRQPEAQVAVLVAAEAASRQELMKARAYIGQLQHPPPSSLPNTMELHSQKVSTDSFSSALDRSAGSVPTDIFHQQQPLTRLVYVCELLETTLISCAKLLRGECCLADFDEVVSPLTQVEKRYADIVEALKSAFASTPLECSLKEICSQLETYGKVTATSDVSNPTALRLYGLLSKRRDPLRDFLLNGKGKVNEEDQKIVDKFNYLVKKSEYKDALSDAILCLLDDIETGSERFDSNAYDLDVDSLNIVKRLTAALFTKITTICSNQTEKEAIEGIRNRIKSIDKNDLIPELKSALCCLDSLFNVIDDSKTDSTENSSTQAIRRKISNYTVANNLLKLLALQKSSEGNELSTTLKIVKLMLHEGKSDSASEKINWTASGLSEEANAIINCFNQLAKVGAEHELRDYVIELVNFGTSNLKTLGPQNQIIAKRLTDMLNHVHQSDSNAVDLLGEVAEGIRNNAFDGLDERIKSTEGDERLLSHLGSLLESFANLRAKYVQAEKAKAALIQLVRSKHAESQAYHTKLKEVLNERQSVHTNQGEDVAKLTAKIERLELHLLQMEESHTREAVAAEEREASLRETLGQTEAQLAALQEFVALADEQIGCAIEERNVAREVCRTCQAELSALQLNYMNLQKVLDGLEREKQTERNATAQHFRLENERLRQEMESLQQCVKNLQAEVTRLGNLESINHALQEQLERHAGRLSEAHSLARRYEERIQVLKSEMKDMADELNGKLDKSVMKSLLISCMKLPPAKRPEAFRSLGSVLNFTSDDYDLLGFNEPIARNWRDLFWKSDTPTAQNSLKPERSFVELLANFLEKESSPPSQIRLPTDYLRYSSTSADTDRNLSQGFQRRRNNSASTIQQRQSPTSPTPSERVASPREPNASKNPLLSGLSVVKPSSAMD</sequence>
<dbReference type="PANTHER" id="PTHR18921">
    <property type="entry name" value="MYOSIN HEAVY CHAIN - RELATED"/>
    <property type="match status" value="1"/>
</dbReference>
<protein>
    <submittedName>
        <fullName evidence="7">Thyroid receptor interacting protein 11</fullName>
    </submittedName>
</protein>
<evidence type="ECO:0000256" key="3">
    <source>
        <dbReference type="ARBA" id="ARBA00023054"/>
    </source>
</evidence>